<gene>
    <name evidence="1" type="ORF">L6452_05835</name>
</gene>
<keyword evidence="2" id="KW-1185">Reference proteome</keyword>
<evidence type="ECO:0000313" key="2">
    <source>
        <dbReference type="Proteomes" id="UP001055879"/>
    </source>
</evidence>
<dbReference type="Proteomes" id="UP001055879">
    <property type="component" value="Linkage Group LG02"/>
</dbReference>
<evidence type="ECO:0000313" key="1">
    <source>
        <dbReference type="EMBL" id="KAI3758277.1"/>
    </source>
</evidence>
<dbReference type="EMBL" id="CM042048">
    <property type="protein sequence ID" value="KAI3758277.1"/>
    <property type="molecule type" value="Genomic_DNA"/>
</dbReference>
<comment type="caution">
    <text evidence="1">The sequence shown here is derived from an EMBL/GenBank/DDBJ whole genome shotgun (WGS) entry which is preliminary data.</text>
</comment>
<proteinExistence type="predicted"/>
<sequence>MSLALSRFVDISMMPKNPSVYSTSQTFNPTSHTSFLKNKDLSSHSFHGSITRSLQYNMPAPWKNFVVRNNITPPEPPHPSGSPSDKVEHAMEAIEVVAKGTDEILDEITDDLPKNSKLRKTFEALDEMVEGVNETAHIANEIIDKVEELEEKLQTLNLDKTKEEAASKRAVQAKEEKVHTEETSGHKNN</sequence>
<accession>A0ACB9EIK1</accession>
<protein>
    <submittedName>
        <fullName evidence="1">Uncharacterized protein</fullName>
    </submittedName>
</protein>
<reference evidence="2" key="1">
    <citation type="journal article" date="2022" name="Mol. Ecol. Resour.">
        <title>The genomes of chicory, endive, great burdock and yacon provide insights into Asteraceae palaeo-polyploidization history and plant inulin production.</title>
        <authorList>
            <person name="Fan W."/>
            <person name="Wang S."/>
            <person name="Wang H."/>
            <person name="Wang A."/>
            <person name="Jiang F."/>
            <person name="Liu H."/>
            <person name="Zhao H."/>
            <person name="Xu D."/>
            <person name="Zhang Y."/>
        </authorList>
    </citation>
    <scope>NUCLEOTIDE SEQUENCE [LARGE SCALE GENOMIC DNA]</scope>
    <source>
        <strain evidence="2">cv. Niubang</strain>
    </source>
</reference>
<reference evidence="1 2" key="2">
    <citation type="journal article" date="2022" name="Mol. Ecol. Resour.">
        <title>The genomes of chicory, endive, great burdock and yacon provide insights into Asteraceae paleo-polyploidization history and plant inulin production.</title>
        <authorList>
            <person name="Fan W."/>
            <person name="Wang S."/>
            <person name="Wang H."/>
            <person name="Wang A."/>
            <person name="Jiang F."/>
            <person name="Liu H."/>
            <person name="Zhao H."/>
            <person name="Xu D."/>
            <person name="Zhang Y."/>
        </authorList>
    </citation>
    <scope>NUCLEOTIDE SEQUENCE [LARGE SCALE GENOMIC DNA]</scope>
    <source>
        <strain evidence="2">cv. Niubang</strain>
    </source>
</reference>
<name>A0ACB9EIK1_ARCLA</name>
<organism evidence="1 2">
    <name type="scientific">Arctium lappa</name>
    <name type="common">Greater burdock</name>
    <name type="synonym">Lappa major</name>
    <dbReference type="NCBI Taxonomy" id="4217"/>
    <lineage>
        <taxon>Eukaryota</taxon>
        <taxon>Viridiplantae</taxon>
        <taxon>Streptophyta</taxon>
        <taxon>Embryophyta</taxon>
        <taxon>Tracheophyta</taxon>
        <taxon>Spermatophyta</taxon>
        <taxon>Magnoliopsida</taxon>
        <taxon>eudicotyledons</taxon>
        <taxon>Gunneridae</taxon>
        <taxon>Pentapetalae</taxon>
        <taxon>asterids</taxon>
        <taxon>campanulids</taxon>
        <taxon>Asterales</taxon>
        <taxon>Asteraceae</taxon>
        <taxon>Carduoideae</taxon>
        <taxon>Cardueae</taxon>
        <taxon>Arctiinae</taxon>
        <taxon>Arctium</taxon>
    </lineage>
</organism>